<dbReference type="STRING" id="1076935.U4LWC5"/>
<dbReference type="AlphaFoldDB" id="U4LWC5"/>
<protein>
    <submittedName>
        <fullName evidence="1">Uncharacterized protein</fullName>
    </submittedName>
</protein>
<gene>
    <name evidence="1" type="ORF">PCON_01398</name>
</gene>
<proteinExistence type="predicted"/>
<keyword evidence="2" id="KW-1185">Reference proteome</keyword>
<reference evidence="1 2" key="1">
    <citation type="journal article" date="2013" name="PLoS Genet.">
        <title>The genome and development-dependent transcriptomes of Pyronema confluens: a window into fungal evolution.</title>
        <authorList>
            <person name="Traeger S."/>
            <person name="Altegoer F."/>
            <person name="Freitag M."/>
            <person name="Gabaldon T."/>
            <person name="Kempken F."/>
            <person name="Kumar A."/>
            <person name="Marcet-Houben M."/>
            <person name="Poggeler S."/>
            <person name="Stajich J.E."/>
            <person name="Nowrousian M."/>
        </authorList>
    </citation>
    <scope>NUCLEOTIDE SEQUENCE [LARGE SCALE GENOMIC DNA]</scope>
    <source>
        <strain evidence="2">CBS 100304</strain>
        <tissue evidence="1">Vegetative mycelium</tissue>
    </source>
</reference>
<dbReference type="eggNOG" id="ENOG502STDZ">
    <property type="taxonomic scope" value="Eukaryota"/>
</dbReference>
<evidence type="ECO:0000313" key="2">
    <source>
        <dbReference type="Proteomes" id="UP000018144"/>
    </source>
</evidence>
<organism evidence="1 2">
    <name type="scientific">Pyronema omphalodes (strain CBS 100304)</name>
    <name type="common">Pyronema confluens</name>
    <dbReference type="NCBI Taxonomy" id="1076935"/>
    <lineage>
        <taxon>Eukaryota</taxon>
        <taxon>Fungi</taxon>
        <taxon>Dikarya</taxon>
        <taxon>Ascomycota</taxon>
        <taxon>Pezizomycotina</taxon>
        <taxon>Pezizomycetes</taxon>
        <taxon>Pezizales</taxon>
        <taxon>Pyronemataceae</taxon>
        <taxon>Pyronema</taxon>
    </lineage>
</organism>
<dbReference type="EMBL" id="HF936132">
    <property type="protein sequence ID" value="CCX33556.1"/>
    <property type="molecule type" value="Genomic_DNA"/>
</dbReference>
<sequence>MDGIVRKALAEGAVIRCDLIAEGRLNPEKLEKTDADRPAAFVDGKWGRFKERWEEAMKDQMVPSYGMGIEEVRENLEMMWVEEKSLDGAYAKAVRRHIRDMKENDMIPEGLDWPMVLVVNSAALKSLVDTLPLRPLLEHADRPFVLGVDLHFDEEEQEEEDEYPGEFKVGIATLLNDLFPHLATGRLAPEELHPGPGEGQGPSGDVWMFV</sequence>
<dbReference type="Proteomes" id="UP000018144">
    <property type="component" value="Unassembled WGS sequence"/>
</dbReference>
<accession>U4LWC5</accession>
<dbReference type="OrthoDB" id="4869816at2759"/>
<evidence type="ECO:0000313" key="1">
    <source>
        <dbReference type="EMBL" id="CCX33556.1"/>
    </source>
</evidence>
<name>U4LWC5_PYROM</name>